<accession>A0ABV7M2T6</accession>
<dbReference type="RefSeq" id="WP_019018510.1">
    <property type="nucleotide sequence ID" value="NZ_BMXD01000001.1"/>
</dbReference>
<evidence type="ECO:0000313" key="3">
    <source>
        <dbReference type="Proteomes" id="UP001595640"/>
    </source>
</evidence>
<gene>
    <name evidence="2" type="ORF">ACFOEI_14210</name>
</gene>
<keyword evidence="3" id="KW-1185">Reference proteome</keyword>
<comment type="caution">
    <text evidence="2">The sequence shown here is derived from an EMBL/GenBank/DDBJ whole genome shotgun (WGS) entry which is preliminary data.</text>
</comment>
<sequence>MRIVLFGALIAGAAVSFVALKQENSENPNESVMSLQQQLKQESMQEREGWGGPS</sequence>
<dbReference type="EMBL" id="JBHRUH010000031">
    <property type="protein sequence ID" value="MFC3293206.1"/>
    <property type="molecule type" value="Genomic_DNA"/>
</dbReference>
<evidence type="ECO:0000313" key="2">
    <source>
        <dbReference type="EMBL" id="MFC3293206.1"/>
    </source>
</evidence>
<evidence type="ECO:0000256" key="1">
    <source>
        <dbReference type="SAM" id="MobiDB-lite"/>
    </source>
</evidence>
<feature type="compositionally biased region" description="Polar residues" evidence="1">
    <location>
        <begin position="25"/>
        <end position="42"/>
    </location>
</feature>
<feature type="compositionally biased region" description="Basic and acidic residues" evidence="1">
    <location>
        <begin position="43"/>
        <end position="54"/>
    </location>
</feature>
<proteinExistence type="predicted"/>
<protein>
    <submittedName>
        <fullName evidence="2">Uncharacterized protein</fullName>
    </submittedName>
</protein>
<dbReference type="Proteomes" id="UP001595640">
    <property type="component" value="Unassembled WGS sequence"/>
</dbReference>
<feature type="region of interest" description="Disordered" evidence="1">
    <location>
        <begin position="24"/>
        <end position="54"/>
    </location>
</feature>
<reference evidence="3" key="1">
    <citation type="journal article" date="2019" name="Int. J. Syst. Evol. Microbiol.">
        <title>The Global Catalogue of Microorganisms (GCM) 10K type strain sequencing project: providing services to taxonomists for standard genome sequencing and annotation.</title>
        <authorList>
            <consortium name="The Broad Institute Genomics Platform"/>
            <consortium name="The Broad Institute Genome Sequencing Center for Infectious Disease"/>
            <person name="Wu L."/>
            <person name="Ma J."/>
        </authorList>
    </citation>
    <scope>NUCLEOTIDE SEQUENCE [LARGE SCALE GENOMIC DNA]</scope>
    <source>
        <strain evidence="3">KCTC 12847</strain>
    </source>
</reference>
<name>A0ABV7M2T6_9GAMM</name>
<organism evidence="2 3">
    <name type="scientific">Modicisalibacter luteus</name>
    <dbReference type="NCBI Taxonomy" id="453962"/>
    <lineage>
        <taxon>Bacteria</taxon>
        <taxon>Pseudomonadati</taxon>
        <taxon>Pseudomonadota</taxon>
        <taxon>Gammaproteobacteria</taxon>
        <taxon>Oceanospirillales</taxon>
        <taxon>Halomonadaceae</taxon>
        <taxon>Modicisalibacter</taxon>
    </lineage>
</organism>